<proteinExistence type="predicted"/>
<keyword evidence="2" id="KW-0067">ATP-binding</keyword>
<organism evidence="2 3">
    <name type="scientific">Agrobacterium salinitolerans</name>
    <dbReference type="NCBI Taxonomy" id="1183413"/>
    <lineage>
        <taxon>Bacteria</taxon>
        <taxon>Pseudomonadati</taxon>
        <taxon>Pseudomonadota</taxon>
        <taxon>Alphaproteobacteria</taxon>
        <taxon>Hyphomicrobiales</taxon>
        <taxon>Rhizobiaceae</taxon>
        <taxon>Rhizobium/Agrobacterium group</taxon>
        <taxon>Agrobacterium</taxon>
    </lineage>
</organism>
<keyword evidence="2" id="KW-0547">Nucleotide-binding</keyword>
<dbReference type="Pfam" id="PF04326">
    <property type="entry name" value="SLFN_AlbA_2"/>
    <property type="match status" value="1"/>
</dbReference>
<accession>A0ABY3BTT0</accession>
<dbReference type="InterPro" id="IPR038461">
    <property type="entry name" value="Schlafen_AlbA_2_dom_sf"/>
</dbReference>
<evidence type="ECO:0000259" key="1">
    <source>
        <dbReference type="Pfam" id="PF04326"/>
    </source>
</evidence>
<feature type="domain" description="Schlafen AlbA-2" evidence="1">
    <location>
        <begin position="28"/>
        <end position="161"/>
    </location>
</feature>
<name>A0ABY3BTT0_9HYPH</name>
<dbReference type="PANTHER" id="PTHR30595">
    <property type="entry name" value="GLPR-RELATED TRANSCRIPTIONAL REPRESSOR"/>
    <property type="match status" value="1"/>
</dbReference>
<dbReference type="Gene3D" id="3.30.950.30">
    <property type="entry name" value="Schlafen, AAA domain"/>
    <property type="match status" value="1"/>
</dbReference>
<evidence type="ECO:0000313" key="3">
    <source>
        <dbReference type="Proteomes" id="UP000319481"/>
    </source>
</evidence>
<reference evidence="2 3" key="1">
    <citation type="journal article" date="2019" name="Appl. Microbiol. Biotechnol.">
        <title>Differential efficiency of wild type rhizogenic strains for rol gene transformation of plants.</title>
        <authorList>
            <person name="Desmet S."/>
            <person name="De Keyser E."/>
            <person name="Van Vaerenbergh J."/>
            <person name="Baeyen S."/>
            <person name="Van Huylenbroeck J."/>
            <person name="Geelen D."/>
            <person name="Dhooghe E."/>
        </authorList>
    </citation>
    <scope>NUCLEOTIDE SEQUENCE [LARGE SCALE GENOMIC DNA]</scope>
    <source>
        <strain evidence="2 3">GBBC3283</strain>
    </source>
</reference>
<dbReference type="InterPro" id="IPR007421">
    <property type="entry name" value="Schlafen_AlbA_2_dom"/>
</dbReference>
<evidence type="ECO:0000313" key="2">
    <source>
        <dbReference type="EMBL" id="TRA93262.1"/>
    </source>
</evidence>
<gene>
    <name evidence="2" type="ORF">EXN23_11305</name>
</gene>
<protein>
    <submittedName>
        <fullName evidence="2">ATP-binding protein</fullName>
    </submittedName>
</protein>
<dbReference type="EMBL" id="SGNZ01000005">
    <property type="protein sequence ID" value="TRA93262.1"/>
    <property type="molecule type" value="Genomic_DNA"/>
</dbReference>
<sequence>MGAGMILPDNLSSLIEFDENTLRVHSRESRRLEFKRSFDRHQMAAYERTLAAFSNTGGGVIVFGVADRPRTLVGTDIAGLPDDADITTLLRQDFSPEIPFETKTYQFGEMTLFAVGVETNINRPVICQKSRAKRTWDANGQNPRDEEAIREGTIYYRYVAQTAAIKYNELRALLDEREERRLKIIMETLKAVERVGYEKVGVVDATSFGDPAKATNLYVSKETARSMNFIDQGRFTEVEDDGSPAYLVVGKVSLGEVVHAPLEAADRNLPSEVAPLLQPIAQELYGEGCRLTASAVKPLLETFGLLDMPFHEYDPKVKRRYVTRAGIAEIQRLMREEPLKALRSFGAKSSISAYEDGLADAEDADGVALEEIVAAEPAE</sequence>
<keyword evidence="3" id="KW-1185">Reference proteome</keyword>
<dbReference type="GO" id="GO:0005524">
    <property type="term" value="F:ATP binding"/>
    <property type="evidence" value="ECO:0007669"/>
    <property type="project" value="UniProtKB-KW"/>
</dbReference>
<dbReference type="PANTHER" id="PTHR30595:SF6">
    <property type="entry name" value="SCHLAFEN ALBA-2 DOMAIN-CONTAINING PROTEIN"/>
    <property type="match status" value="1"/>
</dbReference>
<dbReference type="Proteomes" id="UP000319481">
    <property type="component" value="Unassembled WGS sequence"/>
</dbReference>
<comment type="caution">
    <text evidence="2">The sequence shown here is derived from an EMBL/GenBank/DDBJ whole genome shotgun (WGS) entry which is preliminary data.</text>
</comment>